<name>A0A376F5H4_ENTAS</name>
<gene>
    <name evidence="1" type="ORF">NCTC12123_00583</name>
</gene>
<evidence type="ECO:0000313" key="1">
    <source>
        <dbReference type="EMBL" id="STD18411.1"/>
    </source>
</evidence>
<accession>A0A376F5H4</accession>
<reference evidence="1 2" key="1">
    <citation type="submission" date="2018-06" db="EMBL/GenBank/DDBJ databases">
        <authorList>
            <consortium name="Pathogen Informatics"/>
            <person name="Doyle S."/>
        </authorList>
    </citation>
    <scope>NUCLEOTIDE SEQUENCE [LARGE SCALE GENOMIC DNA]</scope>
    <source>
        <strain evidence="1 2">NCTC12123</strain>
    </source>
</reference>
<organism evidence="1 2">
    <name type="scientific">Enterobacter asburiae</name>
    <dbReference type="NCBI Taxonomy" id="61645"/>
    <lineage>
        <taxon>Bacteria</taxon>
        <taxon>Pseudomonadati</taxon>
        <taxon>Pseudomonadota</taxon>
        <taxon>Gammaproteobacteria</taxon>
        <taxon>Enterobacterales</taxon>
        <taxon>Enterobacteriaceae</taxon>
        <taxon>Enterobacter</taxon>
        <taxon>Enterobacter cloacae complex</taxon>
    </lineage>
</organism>
<dbReference type="Proteomes" id="UP000255163">
    <property type="component" value="Unassembled WGS sequence"/>
</dbReference>
<dbReference type="AlphaFoldDB" id="A0A376F5H4"/>
<dbReference type="EMBL" id="UFYI01000007">
    <property type="protein sequence ID" value="STD18411.1"/>
    <property type="molecule type" value="Genomic_DNA"/>
</dbReference>
<proteinExistence type="predicted"/>
<protein>
    <submittedName>
        <fullName evidence="1">Uncharacterized protein</fullName>
    </submittedName>
</protein>
<evidence type="ECO:0000313" key="2">
    <source>
        <dbReference type="Proteomes" id="UP000255163"/>
    </source>
</evidence>
<sequence length="83" mass="9408">MRLRVWNSAATLRIADGEYRMKAKEFNALYPKGSSFIYQPATGLRGGRVVRTVDVANDLYKVTVVEINQEPYFANIKSLKPVN</sequence>